<name>A0ABR3R464_9PLEO</name>
<feature type="region of interest" description="Disordered" evidence="6">
    <location>
        <begin position="112"/>
        <end position="137"/>
    </location>
</feature>
<keyword evidence="4" id="KW-0804">Transcription</keyword>
<reference evidence="8 9" key="1">
    <citation type="submission" date="2024-02" db="EMBL/GenBank/DDBJ databases">
        <title>De novo assembly and annotation of 12 fungi associated with fruit tree decline syndrome in Ontario, Canada.</title>
        <authorList>
            <person name="Sulman M."/>
            <person name="Ellouze W."/>
            <person name="Ilyukhin E."/>
        </authorList>
    </citation>
    <scope>NUCLEOTIDE SEQUENCE [LARGE SCALE GENOMIC DNA]</scope>
    <source>
        <strain evidence="8 9">M97-236</strain>
    </source>
</reference>
<dbReference type="Gene3D" id="4.10.280.10">
    <property type="entry name" value="Helix-loop-helix DNA-binding domain"/>
    <property type="match status" value="1"/>
</dbReference>
<evidence type="ECO:0000259" key="7">
    <source>
        <dbReference type="PROSITE" id="PS50888"/>
    </source>
</evidence>
<dbReference type="PANTHER" id="PTHR15741:SF39">
    <property type="entry name" value="BHLH TRANSCRIPTION FACTOR (EUROFUNG)"/>
    <property type="match status" value="1"/>
</dbReference>
<dbReference type="InterPro" id="IPR011598">
    <property type="entry name" value="bHLH_dom"/>
</dbReference>
<evidence type="ECO:0000256" key="1">
    <source>
        <dbReference type="ARBA" id="ARBA00004123"/>
    </source>
</evidence>
<feature type="region of interest" description="Disordered" evidence="6">
    <location>
        <begin position="1"/>
        <end position="32"/>
    </location>
</feature>
<dbReference type="InterPro" id="IPR029063">
    <property type="entry name" value="SAM-dependent_MTases_sf"/>
</dbReference>
<proteinExistence type="predicted"/>
<keyword evidence="9" id="KW-1185">Reference proteome</keyword>
<evidence type="ECO:0000256" key="5">
    <source>
        <dbReference type="ARBA" id="ARBA00023242"/>
    </source>
</evidence>
<dbReference type="SMART" id="SM00353">
    <property type="entry name" value="HLH"/>
    <property type="match status" value="1"/>
</dbReference>
<feature type="compositionally biased region" description="Polar residues" evidence="6">
    <location>
        <begin position="1"/>
        <end position="10"/>
    </location>
</feature>
<accession>A0ABR3R464</accession>
<dbReference type="Proteomes" id="UP001521222">
    <property type="component" value="Unassembled WGS sequence"/>
</dbReference>
<dbReference type="PROSITE" id="PS50888">
    <property type="entry name" value="BHLH"/>
    <property type="match status" value="1"/>
</dbReference>
<evidence type="ECO:0000256" key="3">
    <source>
        <dbReference type="ARBA" id="ARBA00023125"/>
    </source>
</evidence>
<evidence type="ECO:0000256" key="6">
    <source>
        <dbReference type="SAM" id="MobiDB-lite"/>
    </source>
</evidence>
<dbReference type="Pfam" id="PF00010">
    <property type="entry name" value="HLH"/>
    <property type="match status" value="1"/>
</dbReference>
<dbReference type="InterPro" id="IPR052207">
    <property type="entry name" value="Max-like/E-box_TFs"/>
</dbReference>
<keyword evidence="5" id="KW-0539">Nucleus</keyword>
<dbReference type="InterPro" id="IPR036638">
    <property type="entry name" value="HLH_DNA-bd_sf"/>
</dbReference>
<organism evidence="8 9">
    <name type="scientific">Nothophoma quercina</name>
    <dbReference type="NCBI Taxonomy" id="749835"/>
    <lineage>
        <taxon>Eukaryota</taxon>
        <taxon>Fungi</taxon>
        <taxon>Dikarya</taxon>
        <taxon>Ascomycota</taxon>
        <taxon>Pezizomycotina</taxon>
        <taxon>Dothideomycetes</taxon>
        <taxon>Pleosporomycetidae</taxon>
        <taxon>Pleosporales</taxon>
        <taxon>Pleosporineae</taxon>
        <taxon>Didymellaceae</taxon>
        <taxon>Nothophoma</taxon>
    </lineage>
</organism>
<dbReference type="PANTHER" id="PTHR15741">
    <property type="entry name" value="BASIC HELIX-LOOP-HELIX ZIP TRANSCRIPTION FACTOR"/>
    <property type="match status" value="1"/>
</dbReference>
<evidence type="ECO:0000256" key="2">
    <source>
        <dbReference type="ARBA" id="ARBA00023015"/>
    </source>
</evidence>
<keyword evidence="2" id="KW-0805">Transcription regulation</keyword>
<keyword evidence="3" id="KW-0238">DNA-binding</keyword>
<protein>
    <recommendedName>
        <fullName evidence="7">BHLH domain-containing protein</fullName>
    </recommendedName>
</protein>
<evidence type="ECO:0000256" key="4">
    <source>
        <dbReference type="ARBA" id="ARBA00023163"/>
    </source>
</evidence>
<sequence>MGSQSPTNANDRPRLTEAQKKENHIRSEQKRREAIREGFDRLASIVPGMEGQGRSEAVVLEATIKYMREKIVERQKIIADAQAQGIDTSAWDLPTETLDACDAQILRTKDEEAQMNEEDPNDVSPQTQEQSAPDADVPPPVAAQAHNLDDLLATLPDKLSFSNLTLTSPKGFTARLPRREIFDVRVQLMAEDDGSQDNVLAGLENTDLQTNIYEGGYKTWECSLDLVKFLLDRGPRKDLDDLVRVNHVVELGCGSAVPSLVLFQYALKNQLPMIFTLADYNADVVRLVTLPNLLLAWAATLSPEQSTQLLPDGNPLLDTEEEHGDLYLTPEILAAFKQTLQSNGLTVILLSGSWTPTYKFLDLIPSTPELNTFILGSETIYSPASLTAFADTIVALMSRVKTGKAIVAAKRVYFGVGGSVDAFRAECAEKGAVAYEMEFEGLETGGVRRCLLEVQMC</sequence>
<gene>
    <name evidence="8" type="ORF">SLS59_006241</name>
</gene>
<comment type="caution">
    <text evidence="8">The sequence shown here is derived from an EMBL/GenBank/DDBJ whole genome shotgun (WGS) entry which is preliminary data.</text>
</comment>
<evidence type="ECO:0000313" key="9">
    <source>
        <dbReference type="Proteomes" id="UP001521222"/>
    </source>
</evidence>
<dbReference type="SUPFAM" id="SSF47459">
    <property type="entry name" value="HLH, helix-loop-helix DNA-binding domain"/>
    <property type="match status" value="1"/>
</dbReference>
<evidence type="ECO:0000313" key="8">
    <source>
        <dbReference type="EMBL" id="KAL1599225.1"/>
    </source>
</evidence>
<dbReference type="Gene3D" id="3.40.50.150">
    <property type="entry name" value="Vaccinia Virus protein VP39"/>
    <property type="match status" value="1"/>
</dbReference>
<dbReference type="EMBL" id="JAKIXB020000020">
    <property type="protein sequence ID" value="KAL1599225.1"/>
    <property type="molecule type" value="Genomic_DNA"/>
</dbReference>
<feature type="compositionally biased region" description="Basic and acidic residues" evidence="6">
    <location>
        <begin position="11"/>
        <end position="32"/>
    </location>
</feature>
<comment type="subcellular location">
    <subcellularLocation>
        <location evidence="1">Nucleus</location>
    </subcellularLocation>
</comment>
<feature type="domain" description="BHLH" evidence="7">
    <location>
        <begin position="19"/>
        <end position="70"/>
    </location>
</feature>